<feature type="compositionally biased region" description="Basic and acidic residues" evidence="1">
    <location>
        <begin position="45"/>
        <end position="54"/>
    </location>
</feature>
<dbReference type="EMBL" id="PJNB01000001">
    <property type="protein sequence ID" value="PKW14063.1"/>
    <property type="molecule type" value="Genomic_DNA"/>
</dbReference>
<dbReference type="STRING" id="994479.GCA_000194155_04353"/>
<gene>
    <name evidence="2" type="ORF">A8926_1645</name>
</gene>
<evidence type="ECO:0000313" key="3">
    <source>
        <dbReference type="Proteomes" id="UP000233786"/>
    </source>
</evidence>
<accession>A0A2N3XTP9</accession>
<sequence length="130" mass="14884">MTEQVPAAERYKEITALATTSAQQLRRHERERAGELGEAVAAGRQRREAADEQREQVVEDVRKRWNAAMEALWDERWMQVKGMPDPDAAARASTPDDSRREVQAAYMALYSALEKPRFAASLRPRRKKDS</sequence>
<dbReference type="Proteomes" id="UP000233786">
    <property type="component" value="Unassembled WGS sequence"/>
</dbReference>
<dbReference type="AlphaFoldDB" id="A0A2N3XTP9"/>
<dbReference type="RefSeq" id="WP_010308840.1">
    <property type="nucleotide sequence ID" value="NZ_CP061007.1"/>
</dbReference>
<comment type="caution">
    <text evidence="2">The sequence shown here is derived from an EMBL/GenBank/DDBJ whole genome shotgun (WGS) entry which is preliminary data.</text>
</comment>
<evidence type="ECO:0000313" key="2">
    <source>
        <dbReference type="EMBL" id="PKW14063.1"/>
    </source>
</evidence>
<dbReference type="OrthoDB" id="5191040at2"/>
<evidence type="ECO:0000256" key="1">
    <source>
        <dbReference type="SAM" id="MobiDB-lite"/>
    </source>
</evidence>
<reference evidence="2" key="1">
    <citation type="submission" date="2017-12" db="EMBL/GenBank/DDBJ databases">
        <title>Sequencing the genomes of 1000 Actinobacteria strains.</title>
        <authorList>
            <person name="Klenk H.-P."/>
        </authorList>
    </citation>
    <scope>NUCLEOTIDE SEQUENCE [LARGE SCALE GENOMIC DNA]</scope>
    <source>
        <strain evidence="2">DSM 44228</strain>
    </source>
</reference>
<proteinExistence type="predicted"/>
<feature type="compositionally biased region" description="Basic and acidic residues" evidence="1">
    <location>
        <begin position="26"/>
        <end position="35"/>
    </location>
</feature>
<keyword evidence="3" id="KW-1185">Reference proteome</keyword>
<protein>
    <submittedName>
        <fullName evidence="2">Uncharacterized protein</fullName>
    </submittedName>
</protein>
<organism evidence="2 3">
    <name type="scientific">Saccharopolyspora spinosa</name>
    <dbReference type="NCBI Taxonomy" id="60894"/>
    <lineage>
        <taxon>Bacteria</taxon>
        <taxon>Bacillati</taxon>
        <taxon>Actinomycetota</taxon>
        <taxon>Actinomycetes</taxon>
        <taxon>Pseudonocardiales</taxon>
        <taxon>Pseudonocardiaceae</taxon>
        <taxon>Saccharopolyspora</taxon>
    </lineage>
</organism>
<name>A0A2N3XTP9_SACSN</name>
<feature type="region of interest" description="Disordered" evidence="1">
    <location>
        <begin position="19"/>
        <end position="54"/>
    </location>
</feature>